<dbReference type="EMBL" id="LVYD01000046">
    <property type="protein sequence ID" value="OQP63303.1"/>
    <property type="molecule type" value="Genomic_DNA"/>
</dbReference>
<sequence length="297" mass="34938">MKALAYFDIFNYPLTKDEIFQFLDRPMDPDELKPVLQQLVVDKRIFQLGHFYSLQPDPALHTRRINGNNKAELLLQTAYKAGGFLFRFPFVMGIGISGSLSKNFADQHTDIDFFIITRTNRMWIARTLMHLFKKLTFITGHQHWYCMNYYIDEEAMLIEEQNIFTATEMVTLLPVCGNGTMDRFYDQNSWTDNYYPNQTIRKHSMLLSRSGWLKRSVEWLLNNKVGNALDDLLMRITIRRWKEKEELLKTNSHGNRMGMCAGKHFSKPKPEFFQRKVLESLQKKLTEINGNLIGSRM</sequence>
<evidence type="ECO:0000313" key="1">
    <source>
        <dbReference type="EMBL" id="OQP63303.1"/>
    </source>
</evidence>
<reference evidence="1 2" key="1">
    <citation type="submission" date="2016-03" db="EMBL/GenBank/DDBJ databases">
        <title>Niastella vici sp. nov., isolated from farmland soil.</title>
        <authorList>
            <person name="Chen L."/>
            <person name="Wang D."/>
            <person name="Yang S."/>
            <person name="Wang G."/>
        </authorList>
    </citation>
    <scope>NUCLEOTIDE SEQUENCE [LARGE SCALE GENOMIC DNA]</scope>
    <source>
        <strain evidence="1 2">DJ57</strain>
    </source>
</reference>
<comment type="caution">
    <text evidence="1">The sequence shown here is derived from an EMBL/GenBank/DDBJ whole genome shotgun (WGS) entry which is preliminary data.</text>
</comment>
<evidence type="ECO:0000313" key="2">
    <source>
        <dbReference type="Proteomes" id="UP000192796"/>
    </source>
</evidence>
<dbReference type="Proteomes" id="UP000192796">
    <property type="component" value="Unassembled WGS sequence"/>
</dbReference>
<name>A0A1V9FY75_9BACT</name>
<protein>
    <recommendedName>
        <fullName evidence="3">Nucleotidyltransferase</fullName>
    </recommendedName>
</protein>
<keyword evidence="2" id="KW-1185">Reference proteome</keyword>
<accession>A0A1V9FY75</accession>
<dbReference type="AlphaFoldDB" id="A0A1V9FY75"/>
<dbReference type="STRING" id="1703345.A3860_25785"/>
<gene>
    <name evidence="1" type="ORF">A3860_25785</name>
</gene>
<proteinExistence type="predicted"/>
<organism evidence="1 2">
    <name type="scientific">Niastella vici</name>
    <dbReference type="NCBI Taxonomy" id="1703345"/>
    <lineage>
        <taxon>Bacteria</taxon>
        <taxon>Pseudomonadati</taxon>
        <taxon>Bacteroidota</taxon>
        <taxon>Chitinophagia</taxon>
        <taxon>Chitinophagales</taxon>
        <taxon>Chitinophagaceae</taxon>
        <taxon>Niastella</taxon>
    </lineage>
</organism>
<evidence type="ECO:0008006" key="3">
    <source>
        <dbReference type="Google" id="ProtNLM"/>
    </source>
</evidence>